<evidence type="ECO:0000313" key="1">
    <source>
        <dbReference type="EMBL" id="VAX10841.1"/>
    </source>
</evidence>
<dbReference type="EMBL" id="UOFX01000078">
    <property type="protein sequence ID" value="VAX10841.1"/>
    <property type="molecule type" value="Genomic_DNA"/>
</dbReference>
<name>A0A3B1B996_9ZZZZ</name>
<accession>A0A3B1B996</accession>
<organism evidence="1">
    <name type="scientific">hydrothermal vent metagenome</name>
    <dbReference type="NCBI Taxonomy" id="652676"/>
    <lineage>
        <taxon>unclassified sequences</taxon>
        <taxon>metagenomes</taxon>
        <taxon>ecological metagenomes</taxon>
    </lineage>
</organism>
<feature type="non-terminal residue" evidence="1">
    <location>
        <position position="31"/>
    </location>
</feature>
<protein>
    <submittedName>
        <fullName evidence="1">Uncharacterized protein</fullName>
    </submittedName>
</protein>
<sequence length="31" mass="3608">MIEWTKDLAKSSKYSYGSRRMKKALNTLGFP</sequence>
<gene>
    <name evidence="1" type="ORF">MNBD_GAMMA26-760</name>
</gene>
<proteinExistence type="predicted"/>
<dbReference type="AlphaFoldDB" id="A0A3B1B996"/>
<reference evidence="1" key="1">
    <citation type="submission" date="2018-06" db="EMBL/GenBank/DDBJ databases">
        <authorList>
            <person name="Zhirakovskaya E."/>
        </authorList>
    </citation>
    <scope>NUCLEOTIDE SEQUENCE</scope>
</reference>